<gene>
    <name evidence="1" type="ORF">BAU28_13485</name>
</gene>
<evidence type="ECO:0000313" key="1">
    <source>
        <dbReference type="EMBL" id="OJD80070.1"/>
    </source>
</evidence>
<dbReference type="RefSeq" id="WP_071718884.1">
    <property type="nucleotide sequence ID" value="NZ_CBCSHB010000002.1"/>
</dbReference>
<comment type="caution">
    <text evidence="1">The sequence shown here is derived from an EMBL/GenBank/DDBJ whole genome shotgun (WGS) entry which is preliminary data.</text>
</comment>
<sequence length="149" mass="16615">MIESIISDALRFALNPTGMLIEKSTQALVNKTNNLQENGTIEQLKEESLKQEYVNQMSESQARVSQELAIAQRISTAEEVEIEEFYEGNRSGGVGVQTTDVGMNLGAHGSGQKVTRRIYRFKGWHDGAKEILEQLNQANSQTPPHPQEK</sequence>
<organism evidence="1 2">
    <name type="scientific">Bacillus paramycoides</name>
    <dbReference type="NCBI Taxonomy" id="2026194"/>
    <lineage>
        <taxon>Bacteria</taxon>
        <taxon>Bacillati</taxon>
        <taxon>Bacillota</taxon>
        <taxon>Bacilli</taxon>
        <taxon>Bacillales</taxon>
        <taxon>Bacillaceae</taxon>
        <taxon>Bacillus</taxon>
        <taxon>Bacillus cereus group</taxon>
    </lineage>
</organism>
<dbReference type="Proteomes" id="UP000182788">
    <property type="component" value="Unassembled WGS sequence"/>
</dbReference>
<reference evidence="1 2" key="1">
    <citation type="submission" date="2016-06" db="EMBL/GenBank/DDBJ databases">
        <title>First insights into the genetic diversity and population structure of in the Bacillus cereus group bacteria from diverse marine environments.</title>
        <authorList>
            <person name="Liu Y."/>
            <person name="Lai Q."/>
            <person name="Shao Z."/>
        </authorList>
    </citation>
    <scope>NUCLEOTIDE SEQUENCE [LARGE SCALE GENOMIC DNA]</scope>
    <source>
        <strain evidence="1 2">NH24A2</strain>
    </source>
</reference>
<accession>A0A1J9UMS5</accession>
<dbReference type="EMBL" id="MAOI01000070">
    <property type="protein sequence ID" value="OJD80070.1"/>
    <property type="molecule type" value="Genomic_DNA"/>
</dbReference>
<evidence type="ECO:0000313" key="2">
    <source>
        <dbReference type="Proteomes" id="UP000182788"/>
    </source>
</evidence>
<dbReference type="AlphaFoldDB" id="A0A1J9UMS5"/>
<name>A0A1J9UMS5_9BACI</name>
<protein>
    <submittedName>
        <fullName evidence="1">Uncharacterized protein</fullName>
    </submittedName>
</protein>
<dbReference type="GeneID" id="87592555"/>
<proteinExistence type="predicted"/>